<feature type="transmembrane region" description="Helical" evidence="2">
    <location>
        <begin position="57"/>
        <end position="78"/>
    </location>
</feature>
<evidence type="ECO:0000256" key="1">
    <source>
        <dbReference type="SAM" id="MobiDB-lite"/>
    </source>
</evidence>
<organism evidence="3 4">
    <name type="scientific">Actinomycetospora termitidis</name>
    <dbReference type="NCBI Taxonomy" id="3053470"/>
    <lineage>
        <taxon>Bacteria</taxon>
        <taxon>Bacillati</taxon>
        <taxon>Actinomycetota</taxon>
        <taxon>Actinomycetes</taxon>
        <taxon>Pseudonocardiales</taxon>
        <taxon>Pseudonocardiaceae</taxon>
        <taxon>Actinomycetospora</taxon>
    </lineage>
</organism>
<proteinExistence type="predicted"/>
<reference evidence="3 4" key="1">
    <citation type="submission" date="2023-06" db="EMBL/GenBank/DDBJ databases">
        <title>Actinomycetospora Odt1-22.</title>
        <authorList>
            <person name="Supong K."/>
        </authorList>
    </citation>
    <scope>NUCLEOTIDE SEQUENCE [LARGE SCALE GENOMIC DNA]</scope>
    <source>
        <strain evidence="3 4">Odt1-22</strain>
    </source>
</reference>
<dbReference type="EMBL" id="JASVWF010000006">
    <property type="protein sequence ID" value="MDL5158901.1"/>
    <property type="molecule type" value="Genomic_DNA"/>
</dbReference>
<evidence type="ECO:0000256" key="2">
    <source>
        <dbReference type="SAM" id="Phobius"/>
    </source>
</evidence>
<dbReference type="Proteomes" id="UP001231924">
    <property type="component" value="Unassembled WGS sequence"/>
</dbReference>
<accession>A0ABT7ME09</accession>
<evidence type="ECO:0000313" key="3">
    <source>
        <dbReference type="EMBL" id="MDL5158901.1"/>
    </source>
</evidence>
<protein>
    <submittedName>
        <fullName evidence="3">Uncharacterized protein</fullName>
    </submittedName>
</protein>
<gene>
    <name evidence="3" type="ORF">QRT03_23235</name>
</gene>
<sequence>MDATVPGAAQHDGPAPYEQTAAERGSLARRRLVVGAIWLILGVLVTVITYANAAGGGIYVVAWGPMIFGVFRIVQGLWTATQTS</sequence>
<name>A0ABT7ME09_9PSEU</name>
<evidence type="ECO:0000313" key="4">
    <source>
        <dbReference type="Proteomes" id="UP001231924"/>
    </source>
</evidence>
<keyword evidence="2" id="KW-0472">Membrane</keyword>
<dbReference type="RefSeq" id="WP_286055462.1">
    <property type="nucleotide sequence ID" value="NZ_JASVWF010000006.1"/>
</dbReference>
<keyword evidence="4" id="KW-1185">Reference proteome</keyword>
<keyword evidence="2" id="KW-0812">Transmembrane</keyword>
<feature type="region of interest" description="Disordered" evidence="1">
    <location>
        <begin position="1"/>
        <end position="21"/>
    </location>
</feature>
<comment type="caution">
    <text evidence="3">The sequence shown here is derived from an EMBL/GenBank/DDBJ whole genome shotgun (WGS) entry which is preliminary data.</text>
</comment>
<feature type="transmembrane region" description="Helical" evidence="2">
    <location>
        <begin position="32"/>
        <end position="51"/>
    </location>
</feature>
<keyword evidence="2" id="KW-1133">Transmembrane helix</keyword>